<dbReference type="InterPro" id="IPR011335">
    <property type="entry name" value="Restrct_endonuc-II-like"/>
</dbReference>
<dbReference type="Pfam" id="PF02732">
    <property type="entry name" value="ERCC4"/>
    <property type="match status" value="1"/>
</dbReference>
<sequence length="180" mass="21703">MYKYTDKELKEIYDNIVILHAKNEQKNKHILDYFDKKKVQHKPYTLKTGDYSFMIKAIPKLGIVRDIYFDNSIAIERKANLEELSNNIGNDRTRFTDELMRAKFKNMLFIIALEQGTWGDLSWHRYKTKYDNERFISTLNAFQIDYNVHIEMINDKIAFGHYIKKKFEMYAKRYFLATEI</sequence>
<reference evidence="2" key="1">
    <citation type="submission" date="2022-12" db="EMBL/GenBank/DDBJ databases">
        <title>Clostridium sp. nov., isolated from industrial wastewater.</title>
        <authorList>
            <person name="Jiayan W."/>
        </authorList>
    </citation>
    <scope>NUCLEOTIDE SEQUENCE</scope>
    <source>
        <strain evidence="2">ZC22-4</strain>
    </source>
</reference>
<dbReference type="Proteomes" id="UP001144612">
    <property type="component" value="Unassembled WGS sequence"/>
</dbReference>
<name>A0ABT4D866_9CLOT</name>
<evidence type="ECO:0000313" key="3">
    <source>
        <dbReference type="Proteomes" id="UP001144612"/>
    </source>
</evidence>
<dbReference type="InterPro" id="IPR006166">
    <property type="entry name" value="ERCC4_domain"/>
</dbReference>
<gene>
    <name evidence="2" type="ORF">OW729_04475</name>
</gene>
<organism evidence="2 3">
    <name type="scientific">Clostridium brassicae</name>
    <dbReference type="NCBI Taxonomy" id="2999072"/>
    <lineage>
        <taxon>Bacteria</taxon>
        <taxon>Bacillati</taxon>
        <taxon>Bacillota</taxon>
        <taxon>Clostridia</taxon>
        <taxon>Eubacteriales</taxon>
        <taxon>Clostridiaceae</taxon>
        <taxon>Clostridium</taxon>
    </lineage>
</organism>
<accession>A0ABT4D866</accession>
<dbReference type="EMBL" id="JAPQFJ010000003">
    <property type="protein sequence ID" value="MCY6957858.1"/>
    <property type="molecule type" value="Genomic_DNA"/>
</dbReference>
<dbReference type="SUPFAM" id="SSF52980">
    <property type="entry name" value="Restriction endonuclease-like"/>
    <property type="match status" value="1"/>
</dbReference>
<evidence type="ECO:0000259" key="1">
    <source>
        <dbReference type="Pfam" id="PF02732"/>
    </source>
</evidence>
<comment type="caution">
    <text evidence="2">The sequence shown here is derived from an EMBL/GenBank/DDBJ whole genome shotgun (WGS) entry which is preliminary data.</text>
</comment>
<protein>
    <submittedName>
        <fullName evidence="2">ERCC4 domain-containing protein</fullName>
    </submittedName>
</protein>
<evidence type="ECO:0000313" key="2">
    <source>
        <dbReference type="EMBL" id="MCY6957858.1"/>
    </source>
</evidence>
<dbReference type="RefSeq" id="WP_268060260.1">
    <property type="nucleotide sequence ID" value="NZ_JAPQFJ010000003.1"/>
</dbReference>
<keyword evidence="3" id="KW-1185">Reference proteome</keyword>
<dbReference type="Gene3D" id="3.40.50.10130">
    <property type="match status" value="1"/>
</dbReference>
<feature type="domain" description="ERCC4" evidence="1">
    <location>
        <begin position="23"/>
        <end position="165"/>
    </location>
</feature>
<proteinExistence type="predicted"/>